<gene>
    <name evidence="2" type="ORF">FMOSSE_LOCUS16381</name>
</gene>
<dbReference type="EMBL" id="CAJVPP010022654">
    <property type="protein sequence ID" value="CAG8745549.1"/>
    <property type="molecule type" value="Genomic_DNA"/>
</dbReference>
<accession>A0A9N9NNY9</accession>
<evidence type="ECO:0000313" key="3">
    <source>
        <dbReference type="Proteomes" id="UP000789375"/>
    </source>
</evidence>
<sequence>EYSIRNILEILGKPKSTIHDVITKYNKENCTDTASRSSRPLALSEQNKRQLGRIV</sequence>
<reference evidence="2" key="1">
    <citation type="submission" date="2021-06" db="EMBL/GenBank/DDBJ databases">
        <authorList>
            <person name="Kallberg Y."/>
            <person name="Tangrot J."/>
            <person name="Rosling A."/>
        </authorList>
    </citation>
    <scope>NUCLEOTIDE SEQUENCE</scope>
    <source>
        <strain evidence="2">87-6 pot B 2015</strain>
    </source>
</reference>
<proteinExistence type="predicted"/>
<evidence type="ECO:0000313" key="2">
    <source>
        <dbReference type="EMBL" id="CAG8745549.1"/>
    </source>
</evidence>
<dbReference type="Proteomes" id="UP000789375">
    <property type="component" value="Unassembled WGS sequence"/>
</dbReference>
<keyword evidence="3" id="KW-1185">Reference proteome</keyword>
<dbReference type="AlphaFoldDB" id="A0A9N9NNY9"/>
<organism evidence="2 3">
    <name type="scientific">Funneliformis mosseae</name>
    <name type="common">Endomycorrhizal fungus</name>
    <name type="synonym">Glomus mosseae</name>
    <dbReference type="NCBI Taxonomy" id="27381"/>
    <lineage>
        <taxon>Eukaryota</taxon>
        <taxon>Fungi</taxon>
        <taxon>Fungi incertae sedis</taxon>
        <taxon>Mucoromycota</taxon>
        <taxon>Glomeromycotina</taxon>
        <taxon>Glomeromycetes</taxon>
        <taxon>Glomerales</taxon>
        <taxon>Glomeraceae</taxon>
        <taxon>Funneliformis</taxon>
    </lineage>
</organism>
<feature type="non-terminal residue" evidence="2">
    <location>
        <position position="1"/>
    </location>
</feature>
<protein>
    <submittedName>
        <fullName evidence="2">13797_t:CDS:1</fullName>
    </submittedName>
</protein>
<name>A0A9N9NNY9_FUNMO</name>
<feature type="region of interest" description="Disordered" evidence="1">
    <location>
        <begin position="30"/>
        <end position="55"/>
    </location>
</feature>
<comment type="caution">
    <text evidence="2">The sequence shown here is derived from an EMBL/GenBank/DDBJ whole genome shotgun (WGS) entry which is preliminary data.</text>
</comment>
<evidence type="ECO:0000256" key="1">
    <source>
        <dbReference type="SAM" id="MobiDB-lite"/>
    </source>
</evidence>